<dbReference type="AlphaFoldDB" id="A0A2T0UHB8"/>
<dbReference type="InterPro" id="IPR011008">
    <property type="entry name" value="Dimeric_a/b-barrel"/>
</dbReference>
<name>A0A2T0UHB8_9ACTN</name>
<organism evidence="2 3">
    <name type="scientific">Glycomyces artemisiae</name>
    <dbReference type="NCBI Taxonomy" id="1076443"/>
    <lineage>
        <taxon>Bacteria</taxon>
        <taxon>Bacillati</taxon>
        <taxon>Actinomycetota</taxon>
        <taxon>Actinomycetes</taxon>
        <taxon>Glycomycetales</taxon>
        <taxon>Glycomycetaceae</taxon>
        <taxon>Glycomyces</taxon>
    </lineage>
</organism>
<keyword evidence="2" id="KW-0503">Monooxygenase</keyword>
<sequence>MLSTPPERRSTGMILRTWSARATEEGADAYQRYFEDVLLAELGRQPGFRGAHLALGGAAGDPVRELVVLTFWESIEAIRSFAGERFDTAVVEPEAQAVLVDYDRTVVHREVLAAGGF</sequence>
<feature type="domain" description="ABM" evidence="1">
    <location>
        <begin position="19"/>
        <end position="81"/>
    </location>
</feature>
<protein>
    <submittedName>
        <fullName evidence="2">Antibiotic biosynthesis monooxygenase</fullName>
    </submittedName>
</protein>
<evidence type="ECO:0000313" key="3">
    <source>
        <dbReference type="Proteomes" id="UP000238176"/>
    </source>
</evidence>
<gene>
    <name evidence="2" type="ORF">B0I28_107104</name>
</gene>
<dbReference type="SUPFAM" id="SSF54909">
    <property type="entry name" value="Dimeric alpha+beta barrel"/>
    <property type="match status" value="1"/>
</dbReference>
<reference evidence="2 3" key="1">
    <citation type="submission" date="2018-03" db="EMBL/GenBank/DDBJ databases">
        <title>Genomic Encyclopedia of Type Strains, Phase III (KMG-III): the genomes of soil and plant-associated and newly described type strains.</title>
        <authorList>
            <person name="Whitman W."/>
        </authorList>
    </citation>
    <scope>NUCLEOTIDE SEQUENCE [LARGE SCALE GENOMIC DNA]</scope>
    <source>
        <strain evidence="2 3">CGMCC 4.7067</strain>
    </source>
</reference>
<evidence type="ECO:0000313" key="2">
    <source>
        <dbReference type="EMBL" id="PRY57256.1"/>
    </source>
</evidence>
<proteinExistence type="predicted"/>
<dbReference type="Pfam" id="PF03992">
    <property type="entry name" value="ABM"/>
    <property type="match status" value="1"/>
</dbReference>
<dbReference type="GO" id="GO:0004497">
    <property type="term" value="F:monooxygenase activity"/>
    <property type="evidence" value="ECO:0007669"/>
    <property type="project" value="UniProtKB-KW"/>
</dbReference>
<accession>A0A2T0UHB8</accession>
<dbReference type="OrthoDB" id="7210869at2"/>
<dbReference type="EMBL" id="PVTJ01000007">
    <property type="protein sequence ID" value="PRY57256.1"/>
    <property type="molecule type" value="Genomic_DNA"/>
</dbReference>
<comment type="caution">
    <text evidence="2">The sequence shown here is derived from an EMBL/GenBank/DDBJ whole genome shotgun (WGS) entry which is preliminary data.</text>
</comment>
<keyword evidence="3" id="KW-1185">Reference proteome</keyword>
<evidence type="ECO:0000259" key="1">
    <source>
        <dbReference type="Pfam" id="PF03992"/>
    </source>
</evidence>
<dbReference type="InterPro" id="IPR007138">
    <property type="entry name" value="ABM_dom"/>
</dbReference>
<dbReference type="Proteomes" id="UP000238176">
    <property type="component" value="Unassembled WGS sequence"/>
</dbReference>
<keyword evidence="2" id="KW-0560">Oxidoreductase</keyword>